<dbReference type="GO" id="GO:0006094">
    <property type="term" value="P:gluconeogenesis"/>
    <property type="evidence" value="ECO:0007669"/>
    <property type="project" value="UniProtKB-UniPathway"/>
</dbReference>
<comment type="similarity">
    <text evidence="1 4">Belongs to the triosephosphate isomerase family.</text>
</comment>
<accession>A0A7J6LAE8</accession>
<comment type="subunit">
    <text evidence="2">Homodimer.</text>
</comment>
<keyword evidence="3 4" id="KW-0413">Isomerase</keyword>
<dbReference type="OrthoDB" id="6715177at2759"/>
<sequence length="253" mass="27203">MSRKPFVGGNWKSNGSVESIKALASQLKADEAKYDKNAVDVVIAPTYVHLQLAQEQFKGSNIQISAQNCSRTGPGAYTGEVTADMIKDMGLDWTILGHSERRHIFKETNEDLAAKVVKAEAAGLKIIFCIGEQLEERESGKTDEVCATQMDAIVPVVKDWNNIVIAYEPVWAIGTGKVATTEQAQETHATVRAYLKSKVSPEVADGTRILYGGSVTPDNCGELIKCPDVDGFLVGGASLKPQFTDIIAAAASN</sequence>
<dbReference type="InterPro" id="IPR013785">
    <property type="entry name" value="Aldolase_TIM"/>
</dbReference>
<keyword evidence="4" id="KW-0312">Gluconeogenesis</keyword>
<dbReference type="GO" id="GO:0046166">
    <property type="term" value="P:glyceraldehyde-3-phosphate biosynthetic process"/>
    <property type="evidence" value="ECO:0007669"/>
    <property type="project" value="TreeGrafter"/>
</dbReference>
<dbReference type="GO" id="GO:0005829">
    <property type="term" value="C:cytosol"/>
    <property type="evidence" value="ECO:0007669"/>
    <property type="project" value="TreeGrafter"/>
</dbReference>
<dbReference type="InterPro" id="IPR020861">
    <property type="entry name" value="Triosephosphate_isomerase_AS"/>
</dbReference>
<dbReference type="InterPro" id="IPR022896">
    <property type="entry name" value="TrioseP_Isoase_bac/euk"/>
</dbReference>
<comment type="pathway">
    <text evidence="4">Carbohydrate degradation; glycolysis; D-glyceraldehyde 3-phosphate from glycerone phosphate: step 1/1.</text>
</comment>
<dbReference type="GO" id="GO:0006096">
    <property type="term" value="P:glycolytic process"/>
    <property type="evidence" value="ECO:0007669"/>
    <property type="project" value="UniProtKB-UniPathway"/>
</dbReference>
<dbReference type="Pfam" id="PF00121">
    <property type="entry name" value="TIM"/>
    <property type="match status" value="1"/>
</dbReference>
<dbReference type="GO" id="GO:0019563">
    <property type="term" value="P:glycerol catabolic process"/>
    <property type="evidence" value="ECO:0007669"/>
    <property type="project" value="TreeGrafter"/>
</dbReference>
<dbReference type="NCBIfam" id="TIGR00419">
    <property type="entry name" value="tim"/>
    <property type="match status" value="1"/>
</dbReference>
<organism evidence="5 6">
    <name type="scientific">Perkinsus chesapeaki</name>
    <name type="common">Clam parasite</name>
    <name type="synonym">Perkinsus andrewsi</name>
    <dbReference type="NCBI Taxonomy" id="330153"/>
    <lineage>
        <taxon>Eukaryota</taxon>
        <taxon>Sar</taxon>
        <taxon>Alveolata</taxon>
        <taxon>Perkinsozoa</taxon>
        <taxon>Perkinsea</taxon>
        <taxon>Perkinsida</taxon>
        <taxon>Perkinsidae</taxon>
        <taxon>Perkinsus</taxon>
    </lineage>
</organism>
<dbReference type="PANTHER" id="PTHR21139:SF2">
    <property type="entry name" value="TRIOSEPHOSPHATE ISOMERASE"/>
    <property type="match status" value="1"/>
</dbReference>
<proteinExistence type="inferred from homology"/>
<dbReference type="EC" id="5.3.1.1" evidence="4"/>
<dbReference type="InterPro" id="IPR035990">
    <property type="entry name" value="TIM_sf"/>
</dbReference>
<dbReference type="PANTHER" id="PTHR21139">
    <property type="entry name" value="TRIOSEPHOSPHATE ISOMERASE"/>
    <property type="match status" value="1"/>
</dbReference>
<dbReference type="Proteomes" id="UP000591131">
    <property type="component" value="Unassembled WGS sequence"/>
</dbReference>
<dbReference type="AlphaFoldDB" id="A0A7J6LAE8"/>
<dbReference type="InterPro" id="IPR000652">
    <property type="entry name" value="Triosephosphate_isomerase"/>
</dbReference>
<evidence type="ECO:0000256" key="3">
    <source>
        <dbReference type="ARBA" id="ARBA00023235"/>
    </source>
</evidence>
<dbReference type="PROSITE" id="PS00171">
    <property type="entry name" value="TIM_1"/>
    <property type="match status" value="1"/>
</dbReference>
<protein>
    <recommendedName>
        <fullName evidence="4">Triosephosphate isomerase</fullName>
        <ecNumber evidence="4">5.3.1.1</ecNumber>
    </recommendedName>
</protein>
<dbReference type="PROSITE" id="PS51440">
    <property type="entry name" value="TIM_2"/>
    <property type="match status" value="1"/>
</dbReference>
<reference evidence="5 6" key="1">
    <citation type="submission" date="2020-04" db="EMBL/GenBank/DDBJ databases">
        <title>Perkinsus chesapeaki whole genome sequence.</title>
        <authorList>
            <person name="Bogema D.R."/>
        </authorList>
    </citation>
    <scope>NUCLEOTIDE SEQUENCE [LARGE SCALE GENOMIC DNA]</scope>
    <source>
        <strain evidence="5">ATCC PRA-425</strain>
    </source>
</reference>
<dbReference type="UniPathway" id="UPA00109">
    <property type="reaction ID" value="UER00189"/>
</dbReference>
<evidence type="ECO:0000256" key="2">
    <source>
        <dbReference type="ARBA" id="ARBA00011738"/>
    </source>
</evidence>
<evidence type="ECO:0000256" key="1">
    <source>
        <dbReference type="ARBA" id="ARBA00007422"/>
    </source>
</evidence>
<comment type="catalytic activity">
    <reaction evidence="4">
        <text>D-glyceraldehyde 3-phosphate = dihydroxyacetone phosphate</text>
        <dbReference type="Rhea" id="RHEA:18585"/>
        <dbReference type="ChEBI" id="CHEBI:57642"/>
        <dbReference type="ChEBI" id="CHEBI:59776"/>
        <dbReference type="EC" id="5.3.1.1"/>
    </reaction>
</comment>
<keyword evidence="4" id="KW-0324">Glycolysis</keyword>
<evidence type="ECO:0000256" key="4">
    <source>
        <dbReference type="RuleBase" id="RU363013"/>
    </source>
</evidence>
<evidence type="ECO:0000313" key="6">
    <source>
        <dbReference type="Proteomes" id="UP000591131"/>
    </source>
</evidence>
<comment type="caution">
    <text evidence="5">The sequence shown here is derived from an EMBL/GenBank/DDBJ whole genome shotgun (WGS) entry which is preliminary data.</text>
</comment>
<gene>
    <name evidence="5" type="ORF">FOL47_009100</name>
</gene>
<evidence type="ECO:0000313" key="5">
    <source>
        <dbReference type="EMBL" id="KAF4656208.1"/>
    </source>
</evidence>
<dbReference type="UniPathway" id="UPA00138"/>
<dbReference type="FunFam" id="3.20.20.70:FF:000025">
    <property type="entry name" value="Triosephosphate isomerase"/>
    <property type="match status" value="1"/>
</dbReference>
<dbReference type="HAMAP" id="MF_00147_B">
    <property type="entry name" value="TIM_B"/>
    <property type="match status" value="1"/>
</dbReference>
<dbReference type="CDD" id="cd00311">
    <property type="entry name" value="TIM"/>
    <property type="match status" value="1"/>
</dbReference>
<dbReference type="GO" id="GO:0004807">
    <property type="term" value="F:triose-phosphate isomerase activity"/>
    <property type="evidence" value="ECO:0007669"/>
    <property type="project" value="UniProtKB-EC"/>
</dbReference>
<dbReference type="EMBL" id="JAAPAO010000612">
    <property type="protein sequence ID" value="KAF4656208.1"/>
    <property type="molecule type" value="Genomic_DNA"/>
</dbReference>
<comment type="pathway">
    <text evidence="4">Carbohydrate biosynthesis; gluconeogenesis.</text>
</comment>
<dbReference type="Gene3D" id="3.20.20.70">
    <property type="entry name" value="Aldolase class I"/>
    <property type="match status" value="1"/>
</dbReference>
<name>A0A7J6LAE8_PERCH</name>
<dbReference type="SUPFAM" id="SSF51351">
    <property type="entry name" value="Triosephosphate isomerase (TIM)"/>
    <property type="match status" value="1"/>
</dbReference>
<keyword evidence="6" id="KW-1185">Reference proteome</keyword>